<dbReference type="Proteomes" id="UP001497525">
    <property type="component" value="Unassembled WGS sequence"/>
</dbReference>
<feature type="compositionally biased region" description="Basic and acidic residues" evidence="1">
    <location>
        <begin position="282"/>
        <end position="291"/>
    </location>
</feature>
<proteinExistence type="predicted"/>
<reference evidence="2" key="1">
    <citation type="submission" date="2024-06" db="EMBL/GenBank/DDBJ databases">
        <authorList>
            <person name="Liu X."/>
            <person name="Lenzi L."/>
            <person name="Haldenby T S."/>
            <person name="Uol C."/>
        </authorList>
    </citation>
    <scope>NUCLEOTIDE SEQUENCE</scope>
</reference>
<evidence type="ECO:0008006" key="4">
    <source>
        <dbReference type="Google" id="ProtNLM"/>
    </source>
</evidence>
<dbReference type="Pfam" id="PF10199">
    <property type="entry name" value="Adaptin_binding"/>
    <property type="match status" value="1"/>
</dbReference>
<sequence>MECPHVLVVNTGDLNTISELFHDTVHLDRIISEPTKHVLHIKCKYYKADVALHETDREQDLQKAEGVIVWFDGRQFASWQTALRWMSAASEVGLPLRLLICRTLSPTALFGPSGDVKSVYQSVIENQFELIELEPDEESVEEGEEYGVDRIKSALEAHMWPNLEMHDSAMEGKPTNPRGLSLPANSSTVVTNGGDAQIQESEDLKLDETFESFERLCQNLREARTKMSGLDTKARHKLAEKMTLQFWRAVGGSDDEIDGLSSDGSGSEKEADSAEGVSVKIDNPEVDKKQTNAESAVKTS</sequence>
<evidence type="ECO:0000313" key="2">
    <source>
        <dbReference type="EMBL" id="CAL5132902.1"/>
    </source>
</evidence>
<dbReference type="PANTHER" id="PTHR14659:SF1">
    <property type="entry name" value="ALPHA- AND GAMMA-ADAPTIN-BINDING PROTEIN P34"/>
    <property type="match status" value="1"/>
</dbReference>
<name>A0AAV2T9J7_CALDB</name>
<dbReference type="Gene3D" id="3.40.50.11960">
    <property type="match status" value="1"/>
</dbReference>
<dbReference type="EMBL" id="CAXLJL010000145">
    <property type="protein sequence ID" value="CAL5132902.1"/>
    <property type="molecule type" value="Genomic_DNA"/>
</dbReference>
<accession>A0AAV2T9J7</accession>
<comment type="caution">
    <text evidence="2">The sequence shown here is derived from an EMBL/GenBank/DDBJ whole genome shotgun (WGS) entry which is preliminary data.</text>
</comment>
<organism evidence="2 3">
    <name type="scientific">Calicophoron daubneyi</name>
    <name type="common">Rumen fluke</name>
    <name type="synonym">Paramphistomum daubneyi</name>
    <dbReference type="NCBI Taxonomy" id="300641"/>
    <lineage>
        <taxon>Eukaryota</taxon>
        <taxon>Metazoa</taxon>
        <taxon>Spiralia</taxon>
        <taxon>Lophotrochozoa</taxon>
        <taxon>Platyhelminthes</taxon>
        <taxon>Trematoda</taxon>
        <taxon>Digenea</taxon>
        <taxon>Plagiorchiida</taxon>
        <taxon>Pronocephalata</taxon>
        <taxon>Paramphistomoidea</taxon>
        <taxon>Paramphistomidae</taxon>
        <taxon>Calicophoron</taxon>
    </lineage>
</organism>
<gene>
    <name evidence="2" type="ORF">CDAUBV1_LOCUS5783</name>
</gene>
<feature type="region of interest" description="Disordered" evidence="1">
    <location>
        <begin position="253"/>
        <end position="300"/>
    </location>
</feature>
<protein>
    <recommendedName>
        <fullName evidence="4">Alpha-and gamma-adaptin-binding protein p34</fullName>
    </recommendedName>
</protein>
<evidence type="ECO:0000313" key="3">
    <source>
        <dbReference type="Proteomes" id="UP001497525"/>
    </source>
</evidence>
<evidence type="ECO:0000256" key="1">
    <source>
        <dbReference type="SAM" id="MobiDB-lite"/>
    </source>
</evidence>
<dbReference type="AlphaFoldDB" id="A0AAV2T9J7"/>
<dbReference type="InterPro" id="IPR019341">
    <property type="entry name" value="Alpha/Gamma-adaptin-bd_p34"/>
</dbReference>
<dbReference type="PANTHER" id="PTHR14659">
    <property type="entry name" value="ALPHA- AND GAMMA-ADAPTIN-BINDING PROTEIN P34"/>
    <property type="match status" value="1"/>
</dbReference>